<dbReference type="Gene3D" id="1.20.1090.10">
    <property type="entry name" value="Dehydroquinate synthase-like - alpha domain"/>
    <property type="match status" value="1"/>
</dbReference>
<evidence type="ECO:0000313" key="5">
    <source>
        <dbReference type="EMBL" id="QEN09228.1"/>
    </source>
</evidence>
<dbReference type="AlphaFoldDB" id="A0A5C1QPG0"/>
<dbReference type="Gene3D" id="3.40.50.1970">
    <property type="match status" value="1"/>
</dbReference>
<dbReference type="RefSeq" id="WP_149487302.1">
    <property type="nucleotide sequence ID" value="NZ_CP036150.1"/>
</dbReference>
<dbReference type="GO" id="GO:0004022">
    <property type="term" value="F:alcohol dehydrogenase (NAD+) activity"/>
    <property type="evidence" value="ECO:0007669"/>
    <property type="project" value="TreeGrafter"/>
</dbReference>
<evidence type="ECO:0000256" key="2">
    <source>
        <dbReference type="ARBA" id="ARBA00023002"/>
    </source>
</evidence>
<dbReference type="Proteomes" id="UP000324209">
    <property type="component" value="Chromosome"/>
</dbReference>
<dbReference type="Pfam" id="PF00465">
    <property type="entry name" value="Fe-ADH"/>
    <property type="match status" value="1"/>
</dbReference>
<dbReference type="OrthoDB" id="355310at2"/>
<keyword evidence="6" id="KW-1185">Reference proteome</keyword>
<feature type="domain" description="Fe-containing alcohol dehydrogenase-like C-terminal" evidence="4">
    <location>
        <begin position="230"/>
        <end position="373"/>
    </location>
</feature>
<dbReference type="PANTHER" id="PTHR11496">
    <property type="entry name" value="ALCOHOL DEHYDROGENASE"/>
    <property type="match status" value="1"/>
</dbReference>
<dbReference type="KEGG" id="ock:EXM22_15020"/>
<dbReference type="Pfam" id="PF25137">
    <property type="entry name" value="ADH_Fe_C"/>
    <property type="match status" value="1"/>
</dbReference>
<name>A0A5C1QPG0_9SPIO</name>
<dbReference type="PANTHER" id="PTHR11496:SF102">
    <property type="entry name" value="ALCOHOL DEHYDROGENASE 4"/>
    <property type="match status" value="1"/>
</dbReference>
<protein>
    <submittedName>
        <fullName evidence="5">Iron-containing alcohol dehydrogenase</fullName>
    </submittedName>
</protein>
<evidence type="ECO:0000259" key="4">
    <source>
        <dbReference type="Pfam" id="PF25137"/>
    </source>
</evidence>
<organism evidence="5 6">
    <name type="scientific">Oceanispirochaeta crateris</name>
    <dbReference type="NCBI Taxonomy" id="2518645"/>
    <lineage>
        <taxon>Bacteria</taxon>
        <taxon>Pseudomonadati</taxon>
        <taxon>Spirochaetota</taxon>
        <taxon>Spirochaetia</taxon>
        <taxon>Spirochaetales</taxon>
        <taxon>Spirochaetaceae</taxon>
        <taxon>Oceanispirochaeta</taxon>
    </lineage>
</organism>
<dbReference type="InterPro" id="IPR039697">
    <property type="entry name" value="Alcohol_dehydrogenase_Fe"/>
</dbReference>
<gene>
    <name evidence="5" type="ORF">EXM22_15020</name>
</gene>
<dbReference type="InterPro" id="IPR001670">
    <property type="entry name" value="ADH_Fe/GldA"/>
</dbReference>
<evidence type="ECO:0000313" key="6">
    <source>
        <dbReference type="Proteomes" id="UP000324209"/>
    </source>
</evidence>
<evidence type="ECO:0000259" key="3">
    <source>
        <dbReference type="Pfam" id="PF00465"/>
    </source>
</evidence>
<dbReference type="InterPro" id="IPR056798">
    <property type="entry name" value="ADH_Fe_C"/>
</dbReference>
<proteinExistence type="inferred from homology"/>
<dbReference type="SUPFAM" id="SSF56796">
    <property type="entry name" value="Dehydroquinate synthase-like"/>
    <property type="match status" value="1"/>
</dbReference>
<sequence length="374" mass="41425">MAEIFLKVPSRILLGVNETNRLGIEISKLGKRVLLISEPILKEPVRKLQKLLEGHGIGTIVFDEEPLKGTSFTIETCQNIARGSHVETILGFGGGRTLSIARAVASSVPEHLHPDTLMERGRGGISLPCIELISDFWSPLFLQPRFSLTDSRNGISRFIDYSTHSSCLQVCDPVQSLALPERYRTPLYFELILNTLVCAAIPSRSFLSEVHSLSSFRRLWYRRKSLVGSWDLNCATDLMEAGFLTAMAHQETGSYWSGILIESVSGHFQVSRSVIAMILAPYIVDYLCSIATSEISHFLGQLLDLEDAPRSPEELKDALRELIGWYSMPSQLRNTGIAQDSLALAAETAGQMLIHSGRGGITVDQMFSILKSSW</sequence>
<dbReference type="EMBL" id="CP036150">
    <property type="protein sequence ID" value="QEN09228.1"/>
    <property type="molecule type" value="Genomic_DNA"/>
</dbReference>
<reference evidence="5 6" key="1">
    <citation type="submission" date="2019-02" db="EMBL/GenBank/DDBJ databases">
        <title>Complete Genome Sequence and Methylome Analysis of free living Spirochaetas.</title>
        <authorList>
            <person name="Fomenkov A."/>
            <person name="Dubinina G."/>
            <person name="Leshcheva N."/>
            <person name="Mikheeva N."/>
            <person name="Grabovich M."/>
            <person name="Vincze T."/>
            <person name="Roberts R.J."/>
        </authorList>
    </citation>
    <scope>NUCLEOTIDE SEQUENCE [LARGE SCALE GENOMIC DNA]</scope>
    <source>
        <strain evidence="5 6">K2</strain>
    </source>
</reference>
<keyword evidence="2" id="KW-0560">Oxidoreductase</keyword>
<evidence type="ECO:0000256" key="1">
    <source>
        <dbReference type="ARBA" id="ARBA00007358"/>
    </source>
</evidence>
<comment type="similarity">
    <text evidence="1">Belongs to the iron-containing alcohol dehydrogenase family.</text>
</comment>
<feature type="domain" description="Alcohol dehydrogenase iron-type/glycerol dehydrogenase GldA" evidence="3">
    <location>
        <begin position="9"/>
        <end position="110"/>
    </location>
</feature>
<accession>A0A5C1QPG0</accession>
<dbReference type="GO" id="GO:0046872">
    <property type="term" value="F:metal ion binding"/>
    <property type="evidence" value="ECO:0007669"/>
    <property type="project" value="InterPro"/>
</dbReference>